<organism evidence="1 2">
    <name type="scientific">Cryptobacterium curtum (strain ATCC 700683 / DSM 15641 / CCUG 43107 / 12-3)</name>
    <dbReference type="NCBI Taxonomy" id="469378"/>
    <lineage>
        <taxon>Bacteria</taxon>
        <taxon>Bacillati</taxon>
        <taxon>Actinomycetota</taxon>
        <taxon>Coriobacteriia</taxon>
        <taxon>Eggerthellales</taxon>
        <taxon>Eggerthellaceae</taxon>
        <taxon>Cryptobacterium</taxon>
    </lineage>
</organism>
<protein>
    <submittedName>
        <fullName evidence="1">Uncharacterized protein</fullName>
    </submittedName>
</protein>
<gene>
    <name evidence="1" type="ordered locus">Ccur_02970</name>
</gene>
<proteinExistence type="predicted"/>
<dbReference type="HOGENOM" id="CLU_2449662_0_0_11"/>
<dbReference type="AlphaFoldDB" id="C7MM84"/>
<accession>C7MM84</accession>
<evidence type="ECO:0000313" key="2">
    <source>
        <dbReference type="Proteomes" id="UP000000954"/>
    </source>
</evidence>
<dbReference type="STRING" id="469378.Ccur_02970"/>
<sequence>MLREVDKIPRRKAPNSLRQWAREQVEKFAESDMEIARVEGDKSHRPEKMKQRSVYQTFYQVAKRYENIGVHTIHGDIYLRKETKKCRKK</sequence>
<name>C7MM84_CRYCD</name>
<evidence type="ECO:0000313" key="1">
    <source>
        <dbReference type="EMBL" id="ACU94024.1"/>
    </source>
</evidence>
<dbReference type="Proteomes" id="UP000000954">
    <property type="component" value="Chromosome"/>
</dbReference>
<reference evidence="1 2" key="1">
    <citation type="journal article" date="2009" name="Stand. Genomic Sci.">
        <title>Complete genome sequence of Cryptobacterium curtum type strain (12-3).</title>
        <authorList>
            <person name="Mavrommatis K."/>
            <person name="Pukall R."/>
            <person name="Rohde C."/>
            <person name="Chen F."/>
            <person name="Sims D."/>
            <person name="Brettin T."/>
            <person name="Kuske C."/>
            <person name="Detter J.C."/>
            <person name="Han C."/>
            <person name="Lapidus A."/>
            <person name="Copeland A."/>
            <person name="Glavina Del Rio T."/>
            <person name="Nolan M."/>
            <person name="Lucas S."/>
            <person name="Tice H."/>
            <person name="Cheng J.F."/>
            <person name="Bruce D."/>
            <person name="Goodwin L."/>
            <person name="Pitluck S."/>
            <person name="Ovchinnikova G."/>
            <person name="Pati A."/>
            <person name="Ivanova N."/>
            <person name="Chen A."/>
            <person name="Palaniappan K."/>
            <person name="Chain P."/>
            <person name="D'haeseleer P."/>
            <person name="Goker M."/>
            <person name="Bristow J."/>
            <person name="Eisen J.A."/>
            <person name="Markowitz V."/>
            <person name="Hugenholtz P."/>
            <person name="Rohde M."/>
            <person name="Klenk H.P."/>
            <person name="Kyrpides N.C."/>
        </authorList>
    </citation>
    <scope>NUCLEOTIDE SEQUENCE [LARGE SCALE GENOMIC DNA]</scope>
    <source>
        <strain evidence="2">ATCC 700683 / DSM 15641 / 12-3</strain>
    </source>
</reference>
<dbReference type="KEGG" id="ccu:Ccur_02970"/>
<keyword evidence="2" id="KW-1185">Reference proteome</keyword>
<dbReference type="RefSeq" id="WP_012802712.1">
    <property type="nucleotide sequence ID" value="NC_013170.1"/>
</dbReference>
<dbReference type="EMBL" id="CP001682">
    <property type="protein sequence ID" value="ACU94024.1"/>
    <property type="molecule type" value="Genomic_DNA"/>
</dbReference>